<organism evidence="1 2">
    <name type="scientific">Paxillus rubicundulus Ve08.2h10</name>
    <dbReference type="NCBI Taxonomy" id="930991"/>
    <lineage>
        <taxon>Eukaryota</taxon>
        <taxon>Fungi</taxon>
        <taxon>Dikarya</taxon>
        <taxon>Basidiomycota</taxon>
        <taxon>Agaricomycotina</taxon>
        <taxon>Agaricomycetes</taxon>
        <taxon>Agaricomycetidae</taxon>
        <taxon>Boletales</taxon>
        <taxon>Paxilineae</taxon>
        <taxon>Paxillaceae</taxon>
        <taxon>Paxillus</taxon>
    </lineage>
</organism>
<evidence type="ECO:0000313" key="1">
    <source>
        <dbReference type="EMBL" id="KIK99952.1"/>
    </source>
</evidence>
<dbReference type="EMBL" id="KN824845">
    <property type="protein sequence ID" value="KIK99952.1"/>
    <property type="molecule type" value="Genomic_DNA"/>
</dbReference>
<proteinExistence type="predicted"/>
<sequence length="92" mass="9851">MPLAKFWATSEVSCCCRTEIWLEGSMVRTPSIAPAPKLVYQRDPSISLFCTPIAIRGSEPTPSSSSFLSISTPWTLSNTGLGNSDSGFSSFG</sequence>
<reference evidence="1 2" key="1">
    <citation type="submission" date="2014-04" db="EMBL/GenBank/DDBJ databases">
        <authorList>
            <consortium name="DOE Joint Genome Institute"/>
            <person name="Kuo A."/>
            <person name="Kohler A."/>
            <person name="Jargeat P."/>
            <person name="Nagy L.G."/>
            <person name="Floudas D."/>
            <person name="Copeland A."/>
            <person name="Barry K.W."/>
            <person name="Cichocki N."/>
            <person name="Veneault-Fourrey C."/>
            <person name="LaButti K."/>
            <person name="Lindquist E.A."/>
            <person name="Lipzen A."/>
            <person name="Lundell T."/>
            <person name="Morin E."/>
            <person name="Murat C."/>
            <person name="Sun H."/>
            <person name="Tunlid A."/>
            <person name="Henrissat B."/>
            <person name="Grigoriev I.V."/>
            <person name="Hibbett D.S."/>
            <person name="Martin F."/>
            <person name="Nordberg H.P."/>
            <person name="Cantor M.N."/>
            <person name="Hua S.X."/>
        </authorList>
    </citation>
    <scope>NUCLEOTIDE SEQUENCE [LARGE SCALE GENOMIC DNA]</scope>
    <source>
        <strain evidence="1 2">Ve08.2h10</strain>
    </source>
</reference>
<protein>
    <submittedName>
        <fullName evidence="1">Uncharacterized protein</fullName>
    </submittedName>
</protein>
<gene>
    <name evidence="1" type="ORF">PAXRUDRAFT_778896</name>
</gene>
<evidence type="ECO:0000313" key="2">
    <source>
        <dbReference type="Proteomes" id="UP000054538"/>
    </source>
</evidence>
<accession>A0A0D0DMK6</accession>
<dbReference type="Proteomes" id="UP000054538">
    <property type="component" value="Unassembled WGS sequence"/>
</dbReference>
<dbReference type="InParanoid" id="A0A0D0DMK6"/>
<dbReference type="HOGENOM" id="CLU_2413927_0_0_1"/>
<reference evidence="2" key="2">
    <citation type="submission" date="2015-01" db="EMBL/GenBank/DDBJ databases">
        <title>Evolutionary Origins and Diversification of the Mycorrhizal Mutualists.</title>
        <authorList>
            <consortium name="DOE Joint Genome Institute"/>
            <consortium name="Mycorrhizal Genomics Consortium"/>
            <person name="Kohler A."/>
            <person name="Kuo A."/>
            <person name="Nagy L.G."/>
            <person name="Floudas D."/>
            <person name="Copeland A."/>
            <person name="Barry K.W."/>
            <person name="Cichocki N."/>
            <person name="Veneault-Fourrey C."/>
            <person name="LaButti K."/>
            <person name="Lindquist E.A."/>
            <person name="Lipzen A."/>
            <person name="Lundell T."/>
            <person name="Morin E."/>
            <person name="Murat C."/>
            <person name="Riley R."/>
            <person name="Ohm R."/>
            <person name="Sun H."/>
            <person name="Tunlid A."/>
            <person name="Henrissat B."/>
            <person name="Grigoriev I.V."/>
            <person name="Hibbett D.S."/>
            <person name="Martin F."/>
        </authorList>
    </citation>
    <scope>NUCLEOTIDE SEQUENCE [LARGE SCALE GENOMIC DNA]</scope>
    <source>
        <strain evidence="2">Ve08.2h10</strain>
    </source>
</reference>
<keyword evidence="2" id="KW-1185">Reference proteome</keyword>
<name>A0A0D0DMK6_9AGAM</name>
<dbReference type="AlphaFoldDB" id="A0A0D0DMK6"/>